<evidence type="ECO:0000313" key="2">
    <source>
        <dbReference type="Proteomes" id="UP000046090"/>
    </source>
</evidence>
<organism evidence="1 2">
    <name type="scientific">Helicobacter heilmannii</name>
    <dbReference type="NCBI Taxonomy" id="35817"/>
    <lineage>
        <taxon>Bacteria</taxon>
        <taxon>Pseudomonadati</taxon>
        <taxon>Campylobacterota</taxon>
        <taxon>Epsilonproteobacteria</taxon>
        <taxon>Campylobacterales</taxon>
        <taxon>Helicobacteraceae</taxon>
        <taxon>Helicobacter</taxon>
    </lineage>
</organism>
<dbReference type="GeneID" id="76197377"/>
<reference evidence="2" key="1">
    <citation type="submission" date="2014-12" db="EMBL/GenBank/DDBJ databases">
        <authorList>
            <person name="Smet A."/>
        </authorList>
    </citation>
    <scope>NUCLEOTIDE SEQUENCE [LARGE SCALE GENOMIC DNA]</scope>
</reference>
<keyword evidence="2" id="KW-1185">Reference proteome</keyword>
<proteinExistence type="predicted"/>
<keyword evidence="1" id="KW-0808">Transferase</keyword>
<evidence type="ECO:0000313" key="1">
    <source>
        <dbReference type="EMBL" id="CRI34869.1"/>
    </source>
</evidence>
<dbReference type="SUPFAM" id="SSF52540">
    <property type="entry name" value="P-loop containing nucleoside triphosphate hydrolases"/>
    <property type="match status" value="1"/>
</dbReference>
<dbReference type="Pfam" id="PF13177">
    <property type="entry name" value="DNA_pol3_delta2"/>
    <property type="match status" value="1"/>
</dbReference>
<dbReference type="RefSeq" id="WP_015107054.1">
    <property type="nucleotide sequence ID" value="NZ_AP026684.1"/>
</dbReference>
<dbReference type="Proteomes" id="UP000046090">
    <property type="component" value="Unassembled WGS sequence"/>
</dbReference>
<dbReference type="EC" id="2.7.7.7" evidence="1"/>
<dbReference type="NCBIfam" id="NF006296">
    <property type="entry name" value="PRK08485.1"/>
    <property type="match status" value="1"/>
</dbReference>
<gene>
    <name evidence="1" type="ORF">HHE01_06700</name>
</gene>
<dbReference type="EMBL" id="CDMK01000002">
    <property type="protein sequence ID" value="CRI34869.1"/>
    <property type="molecule type" value="Genomic_DNA"/>
</dbReference>
<dbReference type="InterPro" id="IPR027417">
    <property type="entry name" value="P-loop_NTPase"/>
</dbReference>
<keyword evidence="1" id="KW-0548">Nucleotidyltransferase</keyword>
<dbReference type="AlphaFoldDB" id="A0A0K2YAY3"/>
<accession>A0A0K2YAY3</accession>
<dbReference type="Gene3D" id="3.40.50.300">
    <property type="entry name" value="P-loop containing nucleotide triphosphate hydrolases"/>
    <property type="match status" value="1"/>
</dbReference>
<dbReference type="GO" id="GO:0003887">
    <property type="term" value="F:DNA-directed DNA polymerase activity"/>
    <property type="evidence" value="ECO:0007669"/>
    <property type="project" value="UniProtKB-EC"/>
</dbReference>
<protein>
    <submittedName>
        <fullName evidence="1">DNA poymerase III subunit delta</fullName>
        <ecNumber evidence="1">2.7.7.7</ecNumber>
    </submittedName>
</protein>
<sequence length="208" mass="23589">MTSRIIYANAPHDEAQGHKESLETHFKAQNTSFLAELFCEDELKIEHTHEIKRRCVLKFAGQKAFLIAAPSLNIFAQNALLKILEEPPENTFFILITKHPSALLSTIRSRLPHTNKRTKTSLPPFGLNLKTYDLCTLYQYLQNADKQFNQEETKIQIAALLEATKQAGIHLSPATLAQFDNALYANALYLRPSYNLLPLLLSILQERG</sequence>
<name>A0A0K2YAY3_HELHE</name>